<evidence type="ECO:0000259" key="1">
    <source>
        <dbReference type="Pfam" id="PF05899"/>
    </source>
</evidence>
<reference evidence="2 3" key="1">
    <citation type="submission" date="2017-03" db="EMBL/GenBank/DDBJ databases">
        <authorList>
            <person name="Afonso C.L."/>
            <person name="Miller P.J."/>
            <person name="Scott M.A."/>
            <person name="Spackman E."/>
            <person name="Goraichik I."/>
            <person name="Dimitrov K.M."/>
            <person name="Suarez D.L."/>
            <person name="Swayne D.E."/>
        </authorList>
    </citation>
    <scope>NUCLEOTIDE SEQUENCE [LARGE SCALE GENOMIC DNA]</scope>
    <source>
        <strain evidence="2 3">CECT 7450</strain>
    </source>
</reference>
<gene>
    <name evidence="2" type="ORF">ROA7450_00142</name>
</gene>
<dbReference type="SUPFAM" id="SSF51182">
    <property type="entry name" value="RmlC-like cupins"/>
    <property type="match status" value="1"/>
</dbReference>
<dbReference type="PANTHER" id="PTHR40943:SF1">
    <property type="entry name" value="CYTOPLASMIC PROTEIN"/>
    <property type="match status" value="1"/>
</dbReference>
<sequence length="118" mass="12861">MAKYMEKMLPDGPNGKLAKVSLVDLANVVSGAPDEAAAMFFSENGVTAGVWECGTYKERIENRPIEEVCHVLSGEVTLSTDDGASETYGPGDTFLFRKGFTGYWDAKGPFKKYFFAVS</sequence>
<dbReference type="Proteomes" id="UP000193061">
    <property type="component" value="Unassembled WGS sequence"/>
</dbReference>
<dbReference type="EMBL" id="FWFX01000001">
    <property type="protein sequence ID" value="SLN12347.1"/>
    <property type="molecule type" value="Genomic_DNA"/>
</dbReference>
<dbReference type="OrthoDB" id="9799053at2"/>
<dbReference type="Pfam" id="PF05899">
    <property type="entry name" value="Cupin_3"/>
    <property type="match status" value="1"/>
</dbReference>
<keyword evidence="3" id="KW-1185">Reference proteome</keyword>
<accession>A0A1X6Y8Y3</accession>
<evidence type="ECO:0000313" key="2">
    <source>
        <dbReference type="EMBL" id="SLN12347.1"/>
    </source>
</evidence>
<dbReference type="Gene3D" id="2.60.120.10">
    <property type="entry name" value="Jelly Rolls"/>
    <property type="match status" value="1"/>
</dbReference>
<feature type="domain" description="(S)-ureidoglycine aminohydrolase cupin" evidence="1">
    <location>
        <begin position="46"/>
        <end position="114"/>
    </location>
</feature>
<name>A0A1X6Y8Y3_9RHOB</name>
<dbReference type="InterPro" id="IPR014710">
    <property type="entry name" value="RmlC-like_jellyroll"/>
</dbReference>
<organism evidence="2 3">
    <name type="scientific">Roseovarius albus</name>
    <dbReference type="NCBI Taxonomy" id="1247867"/>
    <lineage>
        <taxon>Bacteria</taxon>
        <taxon>Pseudomonadati</taxon>
        <taxon>Pseudomonadota</taxon>
        <taxon>Alphaproteobacteria</taxon>
        <taxon>Rhodobacterales</taxon>
        <taxon>Roseobacteraceae</taxon>
        <taxon>Roseovarius</taxon>
    </lineage>
</organism>
<dbReference type="InterPro" id="IPR011051">
    <property type="entry name" value="RmlC_Cupin_sf"/>
</dbReference>
<dbReference type="CDD" id="cd02227">
    <property type="entry name" value="cupin_TM1112-like"/>
    <property type="match status" value="1"/>
</dbReference>
<evidence type="ECO:0000313" key="3">
    <source>
        <dbReference type="Proteomes" id="UP000193061"/>
    </source>
</evidence>
<dbReference type="AlphaFoldDB" id="A0A1X6Y8Y3"/>
<protein>
    <recommendedName>
        <fullName evidence="1">(S)-ureidoglycine aminohydrolase cupin domain-containing protein</fullName>
    </recommendedName>
</protein>
<dbReference type="PANTHER" id="PTHR40943">
    <property type="entry name" value="CYTOPLASMIC PROTEIN-RELATED"/>
    <property type="match status" value="1"/>
</dbReference>
<dbReference type="RefSeq" id="WP_143534306.1">
    <property type="nucleotide sequence ID" value="NZ_FWFX01000001.1"/>
</dbReference>
<dbReference type="InterPro" id="IPR008579">
    <property type="entry name" value="UGlyAH_Cupin_dom"/>
</dbReference>
<proteinExistence type="predicted"/>